<dbReference type="InParanoid" id="A0A0C3N723"/>
<accession>A0A0C3N723</accession>
<keyword evidence="3" id="KW-1185">Reference proteome</keyword>
<reference evidence="3" key="2">
    <citation type="submission" date="2015-01" db="EMBL/GenBank/DDBJ databases">
        <title>Evolutionary Origins and Diversification of the Mycorrhizal Mutualists.</title>
        <authorList>
            <consortium name="DOE Joint Genome Institute"/>
            <consortium name="Mycorrhizal Genomics Consortium"/>
            <person name="Kohler A."/>
            <person name="Kuo A."/>
            <person name="Nagy L.G."/>
            <person name="Floudas D."/>
            <person name="Copeland A."/>
            <person name="Barry K.W."/>
            <person name="Cichocki N."/>
            <person name="Veneault-Fourrey C."/>
            <person name="LaButti K."/>
            <person name="Lindquist E.A."/>
            <person name="Lipzen A."/>
            <person name="Lundell T."/>
            <person name="Morin E."/>
            <person name="Murat C."/>
            <person name="Riley R."/>
            <person name="Ohm R."/>
            <person name="Sun H."/>
            <person name="Tunlid A."/>
            <person name="Henrissat B."/>
            <person name="Grigoriev I.V."/>
            <person name="Hibbett D.S."/>
            <person name="Martin F."/>
        </authorList>
    </citation>
    <scope>NUCLEOTIDE SEQUENCE [LARGE SCALE GENOMIC DNA]</scope>
    <source>
        <strain evidence="3">Marx 270</strain>
    </source>
</reference>
<feature type="non-terminal residue" evidence="2">
    <location>
        <position position="158"/>
    </location>
</feature>
<protein>
    <recommendedName>
        <fullName evidence="4">Retrotransposon gag domain-containing protein</fullName>
    </recommendedName>
</protein>
<dbReference type="Proteomes" id="UP000054217">
    <property type="component" value="Unassembled WGS sequence"/>
</dbReference>
<feature type="non-terminal residue" evidence="2">
    <location>
        <position position="1"/>
    </location>
</feature>
<gene>
    <name evidence="2" type="ORF">M404DRAFT_81845</name>
</gene>
<dbReference type="EMBL" id="KN832039">
    <property type="protein sequence ID" value="KIN96839.1"/>
    <property type="molecule type" value="Genomic_DNA"/>
</dbReference>
<evidence type="ECO:0000313" key="3">
    <source>
        <dbReference type="Proteomes" id="UP000054217"/>
    </source>
</evidence>
<dbReference type="OrthoDB" id="2678560at2759"/>
<feature type="region of interest" description="Disordered" evidence="1">
    <location>
        <begin position="133"/>
        <end position="158"/>
    </location>
</feature>
<sequence>SPAEKWYQSLKGTQATVWDDFTAAFNARWPTIESATQTSEEYQSELLAHRMLKEDIGTTKMVRRQKVWAHVKWAKEAWELAMLTEIQNQSTLIWQVKKQLPKVVWTQLDNKYTDWEKFVKAIKEMNMMKLKQEREDIEERRKQDKEREQKLIQKVEAV</sequence>
<dbReference type="HOGENOM" id="CLU_037286_1_1_1"/>
<name>A0A0C3N723_PISTI</name>
<reference evidence="2 3" key="1">
    <citation type="submission" date="2014-04" db="EMBL/GenBank/DDBJ databases">
        <authorList>
            <consortium name="DOE Joint Genome Institute"/>
            <person name="Kuo A."/>
            <person name="Kohler A."/>
            <person name="Costa M.D."/>
            <person name="Nagy L.G."/>
            <person name="Floudas D."/>
            <person name="Copeland A."/>
            <person name="Barry K.W."/>
            <person name="Cichocki N."/>
            <person name="Veneault-Fourrey C."/>
            <person name="LaButti K."/>
            <person name="Lindquist E.A."/>
            <person name="Lipzen A."/>
            <person name="Lundell T."/>
            <person name="Morin E."/>
            <person name="Murat C."/>
            <person name="Sun H."/>
            <person name="Tunlid A."/>
            <person name="Henrissat B."/>
            <person name="Grigoriev I.V."/>
            <person name="Hibbett D.S."/>
            <person name="Martin F."/>
            <person name="Nordberg H.P."/>
            <person name="Cantor M.N."/>
            <person name="Hua S.X."/>
        </authorList>
    </citation>
    <scope>NUCLEOTIDE SEQUENCE [LARGE SCALE GENOMIC DNA]</scope>
    <source>
        <strain evidence="2 3">Marx 270</strain>
    </source>
</reference>
<evidence type="ECO:0008006" key="4">
    <source>
        <dbReference type="Google" id="ProtNLM"/>
    </source>
</evidence>
<organism evidence="2 3">
    <name type="scientific">Pisolithus tinctorius Marx 270</name>
    <dbReference type="NCBI Taxonomy" id="870435"/>
    <lineage>
        <taxon>Eukaryota</taxon>
        <taxon>Fungi</taxon>
        <taxon>Dikarya</taxon>
        <taxon>Basidiomycota</taxon>
        <taxon>Agaricomycotina</taxon>
        <taxon>Agaricomycetes</taxon>
        <taxon>Agaricomycetidae</taxon>
        <taxon>Boletales</taxon>
        <taxon>Sclerodermatineae</taxon>
        <taxon>Pisolithaceae</taxon>
        <taxon>Pisolithus</taxon>
    </lineage>
</organism>
<evidence type="ECO:0000313" key="2">
    <source>
        <dbReference type="EMBL" id="KIN96839.1"/>
    </source>
</evidence>
<proteinExistence type="predicted"/>
<evidence type="ECO:0000256" key="1">
    <source>
        <dbReference type="SAM" id="MobiDB-lite"/>
    </source>
</evidence>
<dbReference type="AlphaFoldDB" id="A0A0C3N723"/>